<evidence type="ECO:0000313" key="4">
    <source>
        <dbReference type="Proteomes" id="UP000076447"/>
    </source>
</evidence>
<dbReference type="EMBL" id="LRIE01000079">
    <property type="protein sequence ID" value="KZM34558.1"/>
    <property type="molecule type" value="Genomic_DNA"/>
</dbReference>
<dbReference type="Proteomes" id="UP000076447">
    <property type="component" value="Unassembled WGS sequence"/>
</dbReference>
<feature type="region of interest" description="Disordered" evidence="1">
    <location>
        <begin position="54"/>
        <end position="79"/>
    </location>
</feature>
<evidence type="ECO:0000313" key="3">
    <source>
        <dbReference type="EMBL" id="KZM34558.1"/>
    </source>
</evidence>
<feature type="transmembrane region" description="Helical" evidence="2">
    <location>
        <begin position="6"/>
        <end position="25"/>
    </location>
</feature>
<comment type="caution">
    <text evidence="3">The sequence shown here is derived from an EMBL/GenBank/DDBJ whole genome shotgun (WGS) entry which is preliminary data.</text>
</comment>
<dbReference type="PATRIC" id="fig|43678.3.peg.2990"/>
<dbReference type="AlphaFoldDB" id="A0A161YF95"/>
<gene>
    <name evidence="3" type="ORF">OJAG_28570</name>
</gene>
<sequence>MDWYSETLTFLAAISWPVVIGVVLIKIWPELKLKVPGLRSVKAGGAELVFQEQKEAEESLANAAPPDPHDAQADPAGDTNHVTLTREVLEEIIRSFAEAGWALGAQGAFSSKPEPVIEWTKDGRPSVAYWDGPKSDEPRKKRNYSTFAEIITKEAEQQFEFIHARATDPTTSALKRAMLEDEYNAKRQRLQELNPFSPSLTMLESPFGTSQGRLQPWE</sequence>
<accession>A0A161YF95</accession>
<evidence type="ECO:0000256" key="1">
    <source>
        <dbReference type="SAM" id="MobiDB-lite"/>
    </source>
</evidence>
<reference evidence="3 4" key="1">
    <citation type="submission" date="2016-01" db="EMBL/GenBank/DDBJ databases">
        <title>Genome sequence of Oerskovia enterophila VJag, an agar and cellulose degrading bacterium.</title>
        <authorList>
            <person name="Poehlein A."/>
            <person name="Jag V."/>
            <person name="Bengelsdorf F."/>
            <person name="Duerre P."/>
            <person name="Daniel R."/>
        </authorList>
    </citation>
    <scope>NUCLEOTIDE SEQUENCE [LARGE SCALE GENOMIC DNA]</scope>
    <source>
        <strain evidence="3 4">VJag</strain>
    </source>
</reference>
<keyword evidence="2" id="KW-0472">Membrane</keyword>
<proteinExistence type="predicted"/>
<evidence type="ECO:0000256" key="2">
    <source>
        <dbReference type="SAM" id="Phobius"/>
    </source>
</evidence>
<keyword evidence="2" id="KW-1133">Transmembrane helix</keyword>
<dbReference type="STRING" id="43678.OJAG_28570"/>
<name>A0A161YF95_9CELL</name>
<protein>
    <submittedName>
        <fullName evidence="3">Uncharacterized protein</fullName>
    </submittedName>
</protein>
<dbReference type="RefSeq" id="WP_068709313.1">
    <property type="nucleotide sequence ID" value="NZ_LRIE01000079.1"/>
</dbReference>
<dbReference type="OrthoDB" id="10018485at2"/>
<organism evidence="3 4">
    <name type="scientific">Oerskovia enterophila</name>
    <dbReference type="NCBI Taxonomy" id="43678"/>
    <lineage>
        <taxon>Bacteria</taxon>
        <taxon>Bacillati</taxon>
        <taxon>Actinomycetota</taxon>
        <taxon>Actinomycetes</taxon>
        <taxon>Micrococcales</taxon>
        <taxon>Cellulomonadaceae</taxon>
        <taxon>Oerskovia</taxon>
    </lineage>
</organism>
<feature type="region of interest" description="Disordered" evidence="1">
    <location>
        <begin position="194"/>
        <end position="218"/>
    </location>
</feature>
<keyword evidence="2" id="KW-0812">Transmembrane</keyword>